<sequence length="413" mass="45043">MFPLHFAGITATIVTLLTGFGFGFVLERAGFGNSRNLAAQFYLYDMRVLKVMFTAIVTAMVLLFAGSAIGVIDMTRIWVPPTYLGPAVLGGFLLGLGFIIGGYCPGTSVVSASTLKIDGILFVLGVTFGVFVFSQTVLYFSSFWTYAGAFGPLTLYDLVHVDAGFVVLAVVLMAIGAFAAAEWSERVFDPEFTRGSTGRMTPPIRRLRYIASAVAILLAACTLMIGQPDTKRLMVAQSLTLDERLQTREPFIDAAELAGLMHNNQIELVLLDIRSEADYNQFHLLDAHRMSIEELEGGWAKPIAPAKVIVLMSNDEDAAMQAWRRVAVYSNANPYILAGGINRWLDVFMDGQMDAPGPLQSADGDDRMRYKFSRATGARHPESRPEAKVASARTFESRVKVRKPIHAEGGGCG</sequence>
<feature type="region of interest" description="Disordered" evidence="1">
    <location>
        <begin position="375"/>
        <end position="395"/>
    </location>
</feature>
<feature type="transmembrane region" description="Helical" evidence="2">
    <location>
        <begin position="158"/>
        <end position="181"/>
    </location>
</feature>
<dbReference type="RefSeq" id="WP_146402582.1">
    <property type="nucleotide sequence ID" value="NZ_SJPJ01000001.1"/>
</dbReference>
<dbReference type="CDD" id="cd00158">
    <property type="entry name" value="RHOD"/>
    <property type="match status" value="1"/>
</dbReference>
<dbReference type="PROSITE" id="PS50206">
    <property type="entry name" value="RHODANESE_3"/>
    <property type="match status" value="1"/>
</dbReference>
<reference evidence="4 5" key="1">
    <citation type="submission" date="2019-02" db="EMBL/GenBank/DDBJ databases">
        <title>Deep-cultivation of Planctomycetes and their phenomic and genomic characterization uncovers novel biology.</title>
        <authorList>
            <person name="Wiegand S."/>
            <person name="Jogler M."/>
            <person name="Boedeker C."/>
            <person name="Pinto D."/>
            <person name="Vollmers J."/>
            <person name="Rivas-Marin E."/>
            <person name="Kohn T."/>
            <person name="Peeters S.H."/>
            <person name="Heuer A."/>
            <person name="Rast P."/>
            <person name="Oberbeckmann S."/>
            <person name="Bunk B."/>
            <person name="Jeske O."/>
            <person name="Meyerdierks A."/>
            <person name="Storesund J.E."/>
            <person name="Kallscheuer N."/>
            <person name="Luecker S."/>
            <person name="Lage O.M."/>
            <person name="Pohl T."/>
            <person name="Merkel B.J."/>
            <person name="Hornburger P."/>
            <person name="Mueller R.-W."/>
            <person name="Bruemmer F."/>
            <person name="Labrenz M."/>
            <person name="Spormann A.M."/>
            <person name="Op Den Camp H."/>
            <person name="Overmann J."/>
            <person name="Amann R."/>
            <person name="Jetten M.S.M."/>
            <person name="Mascher T."/>
            <person name="Medema M.H."/>
            <person name="Devos D.P."/>
            <person name="Kaster A.-K."/>
            <person name="Ovreas L."/>
            <person name="Rohde M."/>
            <person name="Galperin M.Y."/>
            <person name="Jogler C."/>
        </authorList>
    </citation>
    <scope>NUCLEOTIDE SEQUENCE [LARGE SCALE GENOMIC DNA]</scope>
    <source>
        <strain evidence="4 5">CA13</strain>
    </source>
</reference>
<evidence type="ECO:0000259" key="3">
    <source>
        <dbReference type="PROSITE" id="PS50206"/>
    </source>
</evidence>
<dbReference type="SUPFAM" id="SSF52821">
    <property type="entry name" value="Rhodanese/Cell cycle control phosphatase"/>
    <property type="match status" value="1"/>
</dbReference>
<keyword evidence="5" id="KW-1185">Reference proteome</keyword>
<feature type="transmembrane region" description="Helical" evidence="2">
    <location>
        <begin position="48"/>
        <end position="72"/>
    </location>
</feature>
<dbReference type="InterPro" id="IPR007272">
    <property type="entry name" value="Sulf_transp_TsuA/YedE"/>
</dbReference>
<protein>
    <submittedName>
        <fullName evidence="4">Rhodanese-like domain protein</fullName>
    </submittedName>
</protein>
<feature type="transmembrane region" description="Helical" evidence="2">
    <location>
        <begin position="207"/>
        <end position="226"/>
    </location>
</feature>
<dbReference type="InterPro" id="IPR036873">
    <property type="entry name" value="Rhodanese-like_dom_sf"/>
</dbReference>
<evidence type="ECO:0000256" key="1">
    <source>
        <dbReference type="SAM" id="MobiDB-lite"/>
    </source>
</evidence>
<evidence type="ECO:0000256" key="2">
    <source>
        <dbReference type="SAM" id="Phobius"/>
    </source>
</evidence>
<dbReference type="Proteomes" id="UP000315010">
    <property type="component" value="Unassembled WGS sequence"/>
</dbReference>
<feature type="domain" description="Rhodanese" evidence="3">
    <location>
        <begin position="264"/>
        <end position="353"/>
    </location>
</feature>
<evidence type="ECO:0000313" key="4">
    <source>
        <dbReference type="EMBL" id="TWT84737.1"/>
    </source>
</evidence>
<accession>A0A5C5ZC55</accession>
<dbReference type="EMBL" id="SJPJ01000001">
    <property type="protein sequence ID" value="TWT84737.1"/>
    <property type="molecule type" value="Genomic_DNA"/>
</dbReference>
<dbReference type="OrthoDB" id="9790409at2"/>
<dbReference type="Gene3D" id="3.40.250.10">
    <property type="entry name" value="Rhodanese-like domain"/>
    <property type="match status" value="1"/>
</dbReference>
<dbReference type="Pfam" id="PF04143">
    <property type="entry name" value="Sulf_transp"/>
    <property type="match status" value="1"/>
</dbReference>
<dbReference type="Pfam" id="PF00581">
    <property type="entry name" value="Rhodanese"/>
    <property type="match status" value="1"/>
</dbReference>
<dbReference type="InterPro" id="IPR001763">
    <property type="entry name" value="Rhodanese-like_dom"/>
</dbReference>
<keyword evidence="2" id="KW-1133">Transmembrane helix</keyword>
<gene>
    <name evidence="4" type="ORF">CA13_62170</name>
</gene>
<keyword evidence="2" id="KW-0812">Transmembrane</keyword>
<name>A0A5C5ZC55_9BACT</name>
<feature type="transmembrane region" description="Helical" evidence="2">
    <location>
        <begin position="84"/>
        <end position="105"/>
    </location>
</feature>
<feature type="transmembrane region" description="Helical" evidence="2">
    <location>
        <begin position="6"/>
        <end position="27"/>
    </location>
</feature>
<proteinExistence type="predicted"/>
<organism evidence="4 5">
    <name type="scientific">Novipirellula herctigrandis</name>
    <dbReference type="NCBI Taxonomy" id="2527986"/>
    <lineage>
        <taxon>Bacteria</taxon>
        <taxon>Pseudomonadati</taxon>
        <taxon>Planctomycetota</taxon>
        <taxon>Planctomycetia</taxon>
        <taxon>Pirellulales</taxon>
        <taxon>Pirellulaceae</taxon>
        <taxon>Novipirellula</taxon>
    </lineage>
</organism>
<comment type="caution">
    <text evidence="4">The sequence shown here is derived from an EMBL/GenBank/DDBJ whole genome shotgun (WGS) entry which is preliminary data.</text>
</comment>
<dbReference type="AlphaFoldDB" id="A0A5C5ZC55"/>
<evidence type="ECO:0000313" key="5">
    <source>
        <dbReference type="Proteomes" id="UP000315010"/>
    </source>
</evidence>
<keyword evidence="2" id="KW-0472">Membrane</keyword>
<feature type="transmembrane region" description="Helical" evidence="2">
    <location>
        <begin position="117"/>
        <end position="138"/>
    </location>
</feature>